<dbReference type="Gene3D" id="2.70.150.10">
    <property type="entry name" value="Calcium-transporting ATPase, cytoplasmic transduction domain A"/>
    <property type="match status" value="1"/>
</dbReference>
<evidence type="ECO:0000313" key="13">
    <source>
        <dbReference type="Proteomes" id="UP000645257"/>
    </source>
</evidence>
<dbReference type="InterPro" id="IPR006121">
    <property type="entry name" value="HMA_dom"/>
</dbReference>
<dbReference type="InterPro" id="IPR059000">
    <property type="entry name" value="ATPase_P-type_domA"/>
</dbReference>
<keyword evidence="10" id="KW-1003">Cell membrane</keyword>
<dbReference type="Pfam" id="PF00122">
    <property type="entry name" value="E1-E2_ATPase"/>
    <property type="match status" value="1"/>
</dbReference>
<dbReference type="GO" id="GO:0005507">
    <property type="term" value="F:copper ion binding"/>
    <property type="evidence" value="ECO:0007669"/>
    <property type="project" value="TreeGrafter"/>
</dbReference>
<dbReference type="Gene3D" id="3.40.1110.10">
    <property type="entry name" value="Calcium-transporting ATPase, cytoplasmic domain N"/>
    <property type="match status" value="1"/>
</dbReference>
<dbReference type="SFLD" id="SFLDS00003">
    <property type="entry name" value="Haloacid_Dehalogenase"/>
    <property type="match status" value="1"/>
</dbReference>
<evidence type="ECO:0000256" key="5">
    <source>
        <dbReference type="ARBA" id="ARBA00022741"/>
    </source>
</evidence>
<feature type="domain" description="HMA" evidence="11">
    <location>
        <begin position="4"/>
        <end position="69"/>
    </location>
</feature>
<keyword evidence="7" id="KW-1278">Translocase</keyword>
<dbReference type="PANTHER" id="PTHR43520">
    <property type="entry name" value="ATP7, ISOFORM B"/>
    <property type="match status" value="1"/>
</dbReference>
<dbReference type="NCBIfam" id="TIGR01525">
    <property type="entry name" value="ATPase-IB_hvy"/>
    <property type="match status" value="1"/>
</dbReference>
<dbReference type="InterPro" id="IPR001757">
    <property type="entry name" value="P_typ_ATPase"/>
</dbReference>
<dbReference type="AlphaFoldDB" id="A0A918NXC7"/>
<comment type="caution">
    <text evidence="12">The sequence shown here is derived from an EMBL/GenBank/DDBJ whole genome shotgun (WGS) entry which is preliminary data.</text>
</comment>
<dbReference type="InterPro" id="IPR027256">
    <property type="entry name" value="P-typ_ATPase_IB"/>
</dbReference>
<evidence type="ECO:0000256" key="10">
    <source>
        <dbReference type="RuleBase" id="RU362081"/>
    </source>
</evidence>
<dbReference type="RefSeq" id="WP_189530458.1">
    <property type="nucleotide sequence ID" value="NZ_BMYX01000001.1"/>
</dbReference>
<dbReference type="SUPFAM" id="SSF56784">
    <property type="entry name" value="HAD-like"/>
    <property type="match status" value="1"/>
</dbReference>
<evidence type="ECO:0000256" key="7">
    <source>
        <dbReference type="ARBA" id="ARBA00022967"/>
    </source>
</evidence>
<dbReference type="InterPro" id="IPR036163">
    <property type="entry name" value="HMA_dom_sf"/>
</dbReference>
<dbReference type="PANTHER" id="PTHR43520:SF8">
    <property type="entry name" value="P-TYPE CU(+) TRANSPORTER"/>
    <property type="match status" value="1"/>
</dbReference>
<evidence type="ECO:0000256" key="9">
    <source>
        <dbReference type="ARBA" id="ARBA00023136"/>
    </source>
</evidence>
<feature type="transmembrane region" description="Helical" evidence="10">
    <location>
        <begin position="218"/>
        <end position="241"/>
    </location>
</feature>
<keyword evidence="4 10" id="KW-0479">Metal-binding</keyword>
<dbReference type="GO" id="GO:0012505">
    <property type="term" value="C:endomembrane system"/>
    <property type="evidence" value="ECO:0007669"/>
    <property type="project" value="UniProtKB-SubCell"/>
</dbReference>
<dbReference type="SFLD" id="SFLDF00027">
    <property type="entry name" value="p-type_atpase"/>
    <property type="match status" value="1"/>
</dbReference>
<evidence type="ECO:0000259" key="11">
    <source>
        <dbReference type="PROSITE" id="PS50846"/>
    </source>
</evidence>
<feature type="transmembrane region" description="Helical" evidence="10">
    <location>
        <begin position="158"/>
        <end position="177"/>
    </location>
</feature>
<dbReference type="PRINTS" id="PR00120">
    <property type="entry name" value="HATPASE"/>
</dbReference>
<dbReference type="InterPro" id="IPR023214">
    <property type="entry name" value="HAD_sf"/>
</dbReference>
<gene>
    <name evidence="12" type="ORF">GCM10011289_03300</name>
</gene>
<comment type="subcellular location">
    <subcellularLocation>
        <location evidence="10">Cell membrane</location>
    </subcellularLocation>
    <subcellularLocation>
        <location evidence="1">Endomembrane system</location>
        <topology evidence="1">Multi-pass membrane protein</topology>
    </subcellularLocation>
</comment>
<proteinExistence type="inferred from homology"/>
<feature type="transmembrane region" description="Helical" evidence="10">
    <location>
        <begin position="758"/>
        <end position="778"/>
    </location>
</feature>
<dbReference type="Gene3D" id="3.40.50.1000">
    <property type="entry name" value="HAD superfamily/HAD-like"/>
    <property type="match status" value="1"/>
</dbReference>
<feature type="transmembrane region" description="Helical" evidence="10">
    <location>
        <begin position="400"/>
        <end position="423"/>
    </location>
</feature>
<feature type="transmembrane region" description="Helical" evidence="10">
    <location>
        <begin position="247"/>
        <end position="266"/>
    </location>
</feature>
<dbReference type="FunFam" id="2.70.150.10:FF:000002">
    <property type="entry name" value="Copper-transporting ATPase 1, putative"/>
    <property type="match status" value="1"/>
</dbReference>
<dbReference type="GO" id="GO:0005524">
    <property type="term" value="F:ATP binding"/>
    <property type="evidence" value="ECO:0007669"/>
    <property type="project" value="UniProtKB-UniRule"/>
</dbReference>
<dbReference type="InterPro" id="IPR018303">
    <property type="entry name" value="ATPase_P-typ_P_site"/>
</dbReference>
<dbReference type="CDD" id="cd00371">
    <property type="entry name" value="HMA"/>
    <property type="match status" value="2"/>
</dbReference>
<reference evidence="12" key="1">
    <citation type="journal article" date="2014" name="Int. J. Syst. Evol. Microbiol.">
        <title>Complete genome sequence of Corynebacterium casei LMG S-19264T (=DSM 44701T), isolated from a smear-ripened cheese.</title>
        <authorList>
            <consortium name="US DOE Joint Genome Institute (JGI-PGF)"/>
            <person name="Walter F."/>
            <person name="Albersmeier A."/>
            <person name="Kalinowski J."/>
            <person name="Ruckert C."/>
        </authorList>
    </citation>
    <scope>NUCLEOTIDE SEQUENCE</scope>
    <source>
        <strain evidence="12">KCTC 32182</strain>
    </source>
</reference>
<feature type="transmembrane region" description="Helical" evidence="10">
    <location>
        <begin position="735"/>
        <end position="752"/>
    </location>
</feature>
<dbReference type="NCBIfam" id="TIGR01511">
    <property type="entry name" value="ATPase-IB1_Cu"/>
    <property type="match status" value="1"/>
</dbReference>
<keyword evidence="6 10" id="KW-0067">ATP-binding</keyword>
<dbReference type="InterPro" id="IPR023299">
    <property type="entry name" value="ATPase_P-typ_cyto_dom_N"/>
</dbReference>
<keyword evidence="9 10" id="KW-0472">Membrane</keyword>
<dbReference type="Pfam" id="PF00702">
    <property type="entry name" value="Hydrolase"/>
    <property type="match status" value="1"/>
</dbReference>
<feature type="transmembrane region" description="Helical" evidence="10">
    <location>
        <begin position="183"/>
        <end position="206"/>
    </location>
</feature>
<comment type="similarity">
    <text evidence="2 10">Belongs to the cation transport ATPase (P-type) (TC 3.A.3) family. Type IB subfamily.</text>
</comment>
<dbReference type="PROSITE" id="PS51257">
    <property type="entry name" value="PROKAR_LIPOPROTEIN"/>
    <property type="match status" value="1"/>
</dbReference>
<dbReference type="PROSITE" id="PS00154">
    <property type="entry name" value="ATPASE_E1_E2"/>
    <property type="match status" value="1"/>
</dbReference>
<protein>
    <submittedName>
        <fullName evidence="12">Copper-transporting ATPase</fullName>
    </submittedName>
</protein>
<dbReference type="InterPro" id="IPR008250">
    <property type="entry name" value="ATPase_P-typ_transduc_dom_A_sf"/>
</dbReference>
<evidence type="ECO:0000256" key="1">
    <source>
        <dbReference type="ARBA" id="ARBA00004127"/>
    </source>
</evidence>
<feature type="domain" description="HMA" evidence="11">
    <location>
        <begin position="71"/>
        <end position="136"/>
    </location>
</feature>
<accession>A0A918NXC7</accession>
<dbReference type="NCBIfam" id="TIGR01494">
    <property type="entry name" value="ATPase_P-type"/>
    <property type="match status" value="1"/>
</dbReference>
<dbReference type="InterPro" id="IPR044492">
    <property type="entry name" value="P_typ_ATPase_HD_dom"/>
</dbReference>
<dbReference type="PRINTS" id="PR00119">
    <property type="entry name" value="CATATPASE"/>
</dbReference>
<organism evidence="12 13">
    <name type="scientific">Paludibacterium paludis</name>
    <dbReference type="NCBI Taxonomy" id="1225769"/>
    <lineage>
        <taxon>Bacteria</taxon>
        <taxon>Pseudomonadati</taxon>
        <taxon>Pseudomonadota</taxon>
        <taxon>Betaproteobacteria</taxon>
        <taxon>Neisseriales</taxon>
        <taxon>Chromobacteriaceae</taxon>
        <taxon>Paludibacterium</taxon>
    </lineage>
</organism>
<dbReference type="InterPro" id="IPR036412">
    <property type="entry name" value="HAD-like_sf"/>
</dbReference>
<dbReference type="Gene3D" id="3.30.70.100">
    <property type="match status" value="2"/>
</dbReference>
<dbReference type="GO" id="GO:0016887">
    <property type="term" value="F:ATP hydrolysis activity"/>
    <property type="evidence" value="ECO:0007669"/>
    <property type="project" value="InterPro"/>
</dbReference>
<evidence type="ECO:0000256" key="8">
    <source>
        <dbReference type="ARBA" id="ARBA00022989"/>
    </source>
</evidence>
<dbReference type="SUPFAM" id="SSF55008">
    <property type="entry name" value="HMA, heavy metal-associated domain"/>
    <property type="match status" value="2"/>
</dbReference>
<dbReference type="GO" id="GO:0005886">
    <property type="term" value="C:plasma membrane"/>
    <property type="evidence" value="ECO:0007669"/>
    <property type="project" value="UniProtKB-SubCell"/>
</dbReference>
<dbReference type="PROSITE" id="PS01047">
    <property type="entry name" value="HMA_1"/>
    <property type="match status" value="2"/>
</dbReference>
<sequence>MSRQTVHLPVAGMSCAACVARLQKSLLRLDGVNAEVSFAAASARIEYDDANQTVARLVGRIREAGFTVPEDNAVYRIGGMSCAACAARLEKTLNRQSGVSATVSFAGEEARAAWPAGTRDAASLLPVIEAAGFSGTLESGEPLERMEDTAAERRETRWLILSVLLTLPFLGEMLGMATGGWHWMLPVTAQIVLASIVQFAVGWRFYRGAWLAIKGGGANMDVLVALGTSMAWLLSMTVVMLPLDGQSVYFEAGTTVITLVLLGKWLEGRARRKTSDAIRSLMSMAPRIARVERDGSLIDVPADSVKAGEVVRVPEGENLPVDGIVLEGAATLDESLLTGESLPVERKAGDAVYAATRCAQGHLRITVTGSGARSRFGQIIRRVREAQASRAPVQRLADRISAVFVPAVLLISLATAAGTLWATGSAPTALIHAVAVLVIACPCALGLATPAAVMVGVGNGARHGILYRQAAALEKAAAVSVLVMDKTGTLTEGRPAVMGLAALDGDETRLLRLAASAEAGAVHPLAAAILDEAARRGIALMSAEAFAQIPGKGIRAAIPGTGAVAVGLPEWVGPEAARMAEPFAAEGRSVMAVALDGQVQGVIALADRLRPDAIPALRRLAAMGIETVMLTGDNAVTAGAIAREAGIGTVIAGATPESKAEYVARRQAEGHVVGMAGDGVNDAPALALADVSIAMGQGAEAAIDVADITLPGSQLGSIPDAIDLSRATLRRIRQNLGFAFVYNVLGIPFAAFGLLNPMIAGAAMAASSVSVLGNALLLKRWRPQRSITVSG</sequence>
<evidence type="ECO:0000256" key="6">
    <source>
        <dbReference type="ARBA" id="ARBA00022840"/>
    </source>
</evidence>
<keyword evidence="3 10" id="KW-0812">Transmembrane</keyword>
<dbReference type="InterPro" id="IPR017969">
    <property type="entry name" value="Heavy-metal-associated_CS"/>
</dbReference>
<evidence type="ECO:0000313" key="12">
    <source>
        <dbReference type="EMBL" id="GGY04215.1"/>
    </source>
</evidence>
<keyword evidence="8 10" id="KW-1133">Transmembrane helix</keyword>
<dbReference type="GO" id="GO:0043682">
    <property type="term" value="F:P-type divalent copper transporter activity"/>
    <property type="evidence" value="ECO:0007669"/>
    <property type="project" value="TreeGrafter"/>
</dbReference>
<dbReference type="Pfam" id="PF00403">
    <property type="entry name" value="HMA"/>
    <property type="match status" value="2"/>
</dbReference>
<dbReference type="SUPFAM" id="SSF81665">
    <property type="entry name" value="Calcium ATPase, transmembrane domain M"/>
    <property type="match status" value="1"/>
</dbReference>
<dbReference type="EMBL" id="BMYX01000001">
    <property type="protein sequence ID" value="GGY04215.1"/>
    <property type="molecule type" value="Genomic_DNA"/>
</dbReference>
<evidence type="ECO:0000256" key="4">
    <source>
        <dbReference type="ARBA" id="ARBA00022723"/>
    </source>
</evidence>
<evidence type="ECO:0000256" key="2">
    <source>
        <dbReference type="ARBA" id="ARBA00006024"/>
    </source>
</evidence>
<feature type="transmembrane region" description="Helical" evidence="10">
    <location>
        <begin position="429"/>
        <end position="458"/>
    </location>
</feature>
<dbReference type="InterPro" id="IPR023298">
    <property type="entry name" value="ATPase_P-typ_TM_dom_sf"/>
</dbReference>
<name>A0A918NXC7_9NEIS</name>
<dbReference type="GO" id="GO:0055070">
    <property type="term" value="P:copper ion homeostasis"/>
    <property type="evidence" value="ECO:0007669"/>
    <property type="project" value="TreeGrafter"/>
</dbReference>
<reference evidence="12" key="2">
    <citation type="submission" date="2020-09" db="EMBL/GenBank/DDBJ databases">
        <authorList>
            <person name="Sun Q."/>
            <person name="Kim S."/>
        </authorList>
    </citation>
    <scope>NUCLEOTIDE SEQUENCE</scope>
    <source>
        <strain evidence="12">KCTC 32182</strain>
    </source>
</reference>
<dbReference type="SUPFAM" id="SSF81653">
    <property type="entry name" value="Calcium ATPase, transduction domain A"/>
    <property type="match status" value="1"/>
</dbReference>
<dbReference type="Proteomes" id="UP000645257">
    <property type="component" value="Unassembled WGS sequence"/>
</dbReference>
<dbReference type="SFLD" id="SFLDG00002">
    <property type="entry name" value="C1.7:_P-type_atpase_like"/>
    <property type="match status" value="1"/>
</dbReference>
<dbReference type="CDD" id="cd02094">
    <property type="entry name" value="P-type_ATPase_Cu-like"/>
    <property type="match status" value="1"/>
</dbReference>
<dbReference type="PROSITE" id="PS50846">
    <property type="entry name" value="HMA_2"/>
    <property type="match status" value="2"/>
</dbReference>
<evidence type="ECO:0000256" key="3">
    <source>
        <dbReference type="ARBA" id="ARBA00022692"/>
    </source>
</evidence>
<keyword evidence="13" id="KW-1185">Reference proteome</keyword>
<keyword evidence="5 10" id="KW-0547">Nucleotide-binding</keyword>